<dbReference type="EMBL" id="FOUR01000002">
    <property type="protein sequence ID" value="SFM69041.1"/>
    <property type="molecule type" value="Genomic_DNA"/>
</dbReference>
<dbReference type="SUPFAM" id="SSF48452">
    <property type="entry name" value="TPR-like"/>
    <property type="match status" value="1"/>
</dbReference>
<accession>A0A1I4SX83</accession>
<dbReference type="Proteomes" id="UP000199339">
    <property type="component" value="Unassembled WGS sequence"/>
</dbReference>
<gene>
    <name evidence="2" type="ORF">SAMN04487961_0898</name>
</gene>
<evidence type="ECO:0000256" key="1">
    <source>
        <dbReference type="SAM" id="SignalP"/>
    </source>
</evidence>
<keyword evidence="3" id="KW-1185">Reference proteome</keyword>
<feature type="chain" id="PRO_5011578473" evidence="1">
    <location>
        <begin position="28"/>
        <end position="158"/>
    </location>
</feature>
<dbReference type="SMART" id="SM00028">
    <property type="entry name" value="TPR"/>
    <property type="match status" value="2"/>
</dbReference>
<reference evidence="3" key="1">
    <citation type="submission" date="2016-10" db="EMBL/GenBank/DDBJ databases">
        <authorList>
            <person name="Varghese N."/>
            <person name="Submissions S."/>
        </authorList>
    </citation>
    <scope>NUCLEOTIDE SEQUENCE [LARGE SCALE GENOMIC DNA]</scope>
    <source>
        <strain evidence="3">CGMCC 1.6775</strain>
    </source>
</reference>
<dbReference type="RefSeq" id="WP_245777364.1">
    <property type="nucleotide sequence ID" value="NZ_FOUR01000002.1"/>
</dbReference>
<dbReference type="PROSITE" id="PS51257">
    <property type="entry name" value="PROKAR_LIPOPROTEIN"/>
    <property type="match status" value="1"/>
</dbReference>
<evidence type="ECO:0000313" key="2">
    <source>
        <dbReference type="EMBL" id="SFM69041.1"/>
    </source>
</evidence>
<sequence length="158" mass="17519">MPDFRLCRLLGLLGALWLAGCAGPAVEQQAAEPETDPALAAEHARRAMSAWEQGAREAAIEIWRQAVALNPEDPVAINNLALALKEQYRFAEAADLLEQGVTRSPGVAELHYNLAVISELYLLELDKALTHYRAYQNLVNEEDAEVDGWIADLERRLQ</sequence>
<organism evidence="2 3">
    <name type="scientific">Marinobacter pelagius</name>
    <dbReference type="NCBI Taxonomy" id="379482"/>
    <lineage>
        <taxon>Bacteria</taxon>
        <taxon>Pseudomonadati</taxon>
        <taxon>Pseudomonadota</taxon>
        <taxon>Gammaproteobacteria</taxon>
        <taxon>Pseudomonadales</taxon>
        <taxon>Marinobacteraceae</taxon>
        <taxon>Marinobacter</taxon>
    </lineage>
</organism>
<dbReference type="Gene3D" id="1.25.40.10">
    <property type="entry name" value="Tetratricopeptide repeat domain"/>
    <property type="match status" value="1"/>
</dbReference>
<name>A0A1I4SX83_9GAMM</name>
<keyword evidence="1" id="KW-0732">Signal</keyword>
<dbReference type="Pfam" id="PF14559">
    <property type="entry name" value="TPR_19"/>
    <property type="match status" value="1"/>
</dbReference>
<evidence type="ECO:0000313" key="3">
    <source>
        <dbReference type="Proteomes" id="UP000199339"/>
    </source>
</evidence>
<dbReference type="AlphaFoldDB" id="A0A1I4SX83"/>
<feature type="signal peptide" evidence="1">
    <location>
        <begin position="1"/>
        <end position="27"/>
    </location>
</feature>
<proteinExistence type="predicted"/>
<dbReference type="InterPro" id="IPR019734">
    <property type="entry name" value="TPR_rpt"/>
</dbReference>
<protein>
    <submittedName>
        <fullName evidence="2">Tetratricopeptide repeat-containing protein</fullName>
    </submittedName>
</protein>
<dbReference type="InterPro" id="IPR011990">
    <property type="entry name" value="TPR-like_helical_dom_sf"/>
</dbReference>